<accession>A0A9P5HHR4</accession>
<dbReference type="AlphaFoldDB" id="A0A9P5HHR4"/>
<feature type="region of interest" description="Disordered" evidence="1">
    <location>
        <begin position="48"/>
        <end position="94"/>
    </location>
</feature>
<comment type="caution">
    <text evidence="2">The sequence shown here is derived from an EMBL/GenBank/DDBJ whole genome shotgun (WGS) entry which is preliminary data.</text>
</comment>
<dbReference type="Proteomes" id="UP000722485">
    <property type="component" value="Unassembled WGS sequence"/>
</dbReference>
<protein>
    <submittedName>
        <fullName evidence="2">Uncharacterized protein</fullName>
    </submittedName>
</protein>
<sequence length="206" mass="22848">MDKKPSRLLAKFSAKLSGKGRGEISTTASLGSNLNTALTLIPRPRIDLQVSGDDETNSTFSPRTSVQKDSTERRRTPNTSRISRQARNARRRRHWKRCDAGPGIDQVNCFAVEVHAGQKRKLELKPIKGSYTYSDCKKVGKGVQINGPDVIDLSATHQPAIPEFHGTWNGCTFQPDPLDDSEHQGLQVNGGRFSVAKDFDFMEPEI</sequence>
<proteinExistence type="predicted"/>
<evidence type="ECO:0000313" key="3">
    <source>
        <dbReference type="Proteomes" id="UP000722485"/>
    </source>
</evidence>
<evidence type="ECO:0000256" key="1">
    <source>
        <dbReference type="SAM" id="MobiDB-lite"/>
    </source>
</evidence>
<name>A0A9P5HHR4_9HYPO</name>
<dbReference type="EMBL" id="JAANBB010000044">
    <property type="protein sequence ID" value="KAF7553551.1"/>
    <property type="molecule type" value="Genomic_DNA"/>
</dbReference>
<dbReference type="OrthoDB" id="5069016at2759"/>
<feature type="compositionally biased region" description="Polar residues" evidence="1">
    <location>
        <begin position="57"/>
        <end position="68"/>
    </location>
</feature>
<reference evidence="2" key="1">
    <citation type="submission" date="2020-03" db="EMBL/GenBank/DDBJ databases">
        <title>Draft Genome Sequence of Cylindrodendrum hubeiense.</title>
        <authorList>
            <person name="Buettner E."/>
            <person name="Kellner H."/>
        </authorList>
    </citation>
    <scope>NUCLEOTIDE SEQUENCE</scope>
    <source>
        <strain evidence="2">IHI 201604</strain>
    </source>
</reference>
<evidence type="ECO:0000313" key="2">
    <source>
        <dbReference type="EMBL" id="KAF7553551.1"/>
    </source>
</evidence>
<organism evidence="2 3">
    <name type="scientific">Cylindrodendrum hubeiense</name>
    <dbReference type="NCBI Taxonomy" id="595255"/>
    <lineage>
        <taxon>Eukaryota</taxon>
        <taxon>Fungi</taxon>
        <taxon>Dikarya</taxon>
        <taxon>Ascomycota</taxon>
        <taxon>Pezizomycotina</taxon>
        <taxon>Sordariomycetes</taxon>
        <taxon>Hypocreomycetidae</taxon>
        <taxon>Hypocreales</taxon>
        <taxon>Nectriaceae</taxon>
        <taxon>Cylindrodendrum</taxon>
    </lineage>
</organism>
<gene>
    <name evidence="2" type="ORF">G7Z17_g3565</name>
</gene>
<keyword evidence="3" id="KW-1185">Reference proteome</keyword>